<organism evidence="1 2">
    <name type="scientific">Cohaesibacter gelatinilyticus</name>
    <dbReference type="NCBI Taxonomy" id="372072"/>
    <lineage>
        <taxon>Bacteria</taxon>
        <taxon>Pseudomonadati</taxon>
        <taxon>Pseudomonadota</taxon>
        <taxon>Alphaproteobacteria</taxon>
        <taxon>Hyphomicrobiales</taxon>
        <taxon>Cohaesibacteraceae</taxon>
    </lineage>
</organism>
<protein>
    <recommendedName>
        <fullName evidence="3">DUF1826 domain-containing protein</fullName>
    </recommendedName>
</protein>
<dbReference type="RefSeq" id="WP_170956047.1">
    <property type="nucleotide sequence ID" value="NZ_OBEL01000002.1"/>
</dbReference>
<sequence length="205" mass="22747">MTQLAEVQVLTAQDVMTGCDAEVLYSIGQPGIAATIWDRRLDPALQDWVSGLSSDRLPEVCEEVAIEGVHSLVLNECEEKKISACEGREAFLDDVAQMAKLFGKVMKVERVKIRLDVADEVMCPRFHLDNVAARLLCTYRGQGTLYVVDALRERPDCYNQVALGSVGLFRGKQWPSDEQCMLVHRSPEVPKGTGPRLLLVFDPIG</sequence>
<evidence type="ECO:0008006" key="3">
    <source>
        <dbReference type="Google" id="ProtNLM"/>
    </source>
</evidence>
<dbReference type="InterPro" id="IPR014955">
    <property type="entry name" value="DUF1826"/>
</dbReference>
<name>A0A285PBF4_9HYPH</name>
<evidence type="ECO:0000313" key="1">
    <source>
        <dbReference type="EMBL" id="SNZ19055.1"/>
    </source>
</evidence>
<accession>A0A285PBF4</accession>
<dbReference type="Pfam" id="PF08856">
    <property type="entry name" value="DUF1826"/>
    <property type="match status" value="1"/>
</dbReference>
<evidence type="ECO:0000313" key="2">
    <source>
        <dbReference type="Proteomes" id="UP000219439"/>
    </source>
</evidence>
<gene>
    <name evidence="1" type="ORF">SAMN06265368_2132</name>
</gene>
<dbReference type="EMBL" id="OBEL01000002">
    <property type="protein sequence ID" value="SNZ19055.1"/>
    <property type="molecule type" value="Genomic_DNA"/>
</dbReference>
<dbReference type="Proteomes" id="UP000219439">
    <property type="component" value="Unassembled WGS sequence"/>
</dbReference>
<reference evidence="1 2" key="1">
    <citation type="submission" date="2017-09" db="EMBL/GenBank/DDBJ databases">
        <authorList>
            <person name="Ehlers B."/>
            <person name="Leendertz F.H."/>
        </authorList>
    </citation>
    <scope>NUCLEOTIDE SEQUENCE [LARGE SCALE GENOMIC DNA]</scope>
    <source>
        <strain evidence="1 2">DSM 18289</strain>
    </source>
</reference>
<proteinExistence type="predicted"/>
<keyword evidence="2" id="KW-1185">Reference proteome</keyword>
<dbReference type="AlphaFoldDB" id="A0A285PBF4"/>